<feature type="region of interest" description="Disordered" evidence="1">
    <location>
        <begin position="1"/>
        <end position="33"/>
    </location>
</feature>
<accession>A0AAE0DR61</accession>
<name>A0AAE0DR61_9LECA</name>
<keyword evidence="2" id="KW-0812">Transmembrane</keyword>
<evidence type="ECO:0000256" key="1">
    <source>
        <dbReference type="SAM" id="MobiDB-lite"/>
    </source>
</evidence>
<dbReference type="EMBL" id="JASNWA010000003">
    <property type="protein sequence ID" value="KAK3177943.1"/>
    <property type="molecule type" value="Genomic_DNA"/>
</dbReference>
<feature type="compositionally biased region" description="Acidic residues" evidence="1">
    <location>
        <begin position="1"/>
        <end position="12"/>
    </location>
</feature>
<keyword evidence="2" id="KW-1133">Transmembrane helix</keyword>
<evidence type="ECO:0000313" key="3">
    <source>
        <dbReference type="EMBL" id="KAK3177943.1"/>
    </source>
</evidence>
<evidence type="ECO:0000313" key="4">
    <source>
        <dbReference type="Proteomes" id="UP001276659"/>
    </source>
</evidence>
<sequence length="250" mass="26665">MPSDPIEVESGDDSSSLDNSGSDTEREASSATTLTCAVLPGFGSSDEGKIKNIMIGDGCTGGPATATASPHKHRDSPWLDIDRFPDEVQGSDHNSGRAEDKCQKMGCIEDKAGSNGAKDNLVEDRSQKMDYNGNGAKNSPGDEEVEEYGSSCEATLNIYDSGYHRQNIAESRLHEPNLYDSVTRLAWSNGEARQSGEIVHAGIRAGLSGNRAGDFNEGAGRMVKAVIMMMMMTVIAMQVGTNSFAMLDQS</sequence>
<dbReference type="AlphaFoldDB" id="A0AAE0DR61"/>
<gene>
    <name evidence="3" type="ORF">OEA41_000075</name>
</gene>
<evidence type="ECO:0000256" key="2">
    <source>
        <dbReference type="SAM" id="Phobius"/>
    </source>
</evidence>
<keyword evidence="2" id="KW-0472">Membrane</keyword>
<comment type="caution">
    <text evidence="3">The sequence shown here is derived from an EMBL/GenBank/DDBJ whole genome shotgun (WGS) entry which is preliminary data.</text>
</comment>
<keyword evidence="4" id="KW-1185">Reference proteome</keyword>
<reference evidence="3" key="1">
    <citation type="submission" date="2022-11" db="EMBL/GenBank/DDBJ databases">
        <title>Chromosomal genome sequence assembly and mating type (MAT) locus characterization of the leprose asexual lichenized fungus Lepraria neglecta (Nyl.) Erichsen.</title>
        <authorList>
            <person name="Allen J.L."/>
            <person name="Pfeffer B."/>
        </authorList>
    </citation>
    <scope>NUCLEOTIDE SEQUENCE</scope>
    <source>
        <strain evidence="3">Allen 5258</strain>
    </source>
</reference>
<protein>
    <submittedName>
        <fullName evidence="3">Uncharacterized protein</fullName>
    </submittedName>
</protein>
<organism evidence="3 4">
    <name type="scientific">Lepraria neglecta</name>
    <dbReference type="NCBI Taxonomy" id="209136"/>
    <lineage>
        <taxon>Eukaryota</taxon>
        <taxon>Fungi</taxon>
        <taxon>Dikarya</taxon>
        <taxon>Ascomycota</taxon>
        <taxon>Pezizomycotina</taxon>
        <taxon>Lecanoromycetes</taxon>
        <taxon>OSLEUM clade</taxon>
        <taxon>Lecanoromycetidae</taxon>
        <taxon>Lecanorales</taxon>
        <taxon>Lecanorineae</taxon>
        <taxon>Stereocaulaceae</taxon>
        <taxon>Lepraria</taxon>
    </lineage>
</organism>
<dbReference type="Proteomes" id="UP001276659">
    <property type="component" value="Unassembled WGS sequence"/>
</dbReference>
<feature type="region of interest" description="Disordered" evidence="1">
    <location>
        <begin position="57"/>
        <end position="79"/>
    </location>
</feature>
<feature type="compositionally biased region" description="Low complexity" evidence="1">
    <location>
        <begin position="13"/>
        <end position="22"/>
    </location>
</feature>
<proteinExistence type="predicted"/>
<feature type="transmembrane region" description="Helical" evidence="2">
    <location>
        <begin position="225"/>
        <end position="247"/>
    </location>
</feature>